<sequence length="81" mass="8942">MKVALTTQLAGVAISGFLSTSCKESITLSISLEIIQVSLIRLFCASYIIYTVDYIIQKSAVESKFYIHCKTYSTLRPVDVG</sequence>
<keyword evidence="2" id="KW-1185">Reference proteome</keyword>
<accession>A0A0M9A3Y4</accession>
<reference evidence="1 2" key="1">
    <citation type="submission" date="2015-07" db="EMBL/GenBank/DDBJ databases">
        <title>The genome of Melipona quadrifasciata.</title>
        <authorList>
            <person name="Pan H."/>
            <person name="Kapheim K."/>
        </authorList>
    </citation>
    <scope>NUCLEOTIDE SEQUENCE [LARGE SCALE GENOMIC DNA]</scope>
    <source>
        <strain evidence="1">0111107301</strain>
        <tissue evidence="1">Whole body</tissue>
    </source>
</reference>
<evidence type="ECO:0000313" key="2">
    <source>
        <dbReference type="Proteomes" id="UP000053105"/>
    </source>
</evidence>
<dbReference type="EMBL" id="KQ435762">
    <property type="protein sequence ID" value="KOX75463.1"/>
    <property type="molecule type" value="Genomic_DNA"/>
</dbReference>
<gene>
    <name evidence="1" type="ORF">WN51_12207</name>
</gene>
<name>A0A0M9A3Y4_9HYME</name>
<evidence type="ECO:0000313" key="1">
    <source>
        <dbReference type="EMBL" id="KOX75463.1"/>
    </source>
</evidence>
<dbReference type="PROSITE" id="PS51257">
    <property type="entry name" value="PROKAR_LIPOPROTEIN"/>
    <property type="match status" value="1"/>
</dbReference>
<dbReference type="AlphaFoldDB" id="A0A0M9A3Y4"/>
<protein>
    <submittedName>
        <fullName evidence="1">Uncharacterized protein</fullName>
    </submittedName>
</protein>
<proteinExistence type="predicted"/>
<organism evidence="1 2">
    <name type="scientific">Melipona quadrifasciata</name>
    <dbReference type="NCBI Taxonomy" id="166423"/>
    <lineage>
        <taxon>Eukaryota</taxon>
        <taxon>Metazoa</taxon>
        <taxon>Ecdysozoa</taxon>
        <taxon>Arthropoda</taxon>
        <taxon>Hexapoda</taxon>
        <taxon>Insecta</taxon>
        <taxon>Pterygota</taxon>
        <taxon>Neoptera</taxon>
        <taxon>Endopterygota</taxon>
        <taxon>Hymenoptera</taxon>
        <taxon>Apocrita</taxon>
        <taxon>Aculeata</taxon>
        <taxon>Apoidea</taxon>
        <taxon>Anthophila</taxon>
        <taxon>Apidae</taxon>
        <taxon>Melipona</taxon>
    </lineage>
</organism>
<dbReference type="Proteomes" id="UP000053105">
    <property type="component" value="Unassembled WGS sequence"/>
</dbReference>